<feature type="domain" description="G-protein coupled receptors family 1 profile" evidence="10">
    <location>
        <begin position="22"/>
        <end position="273"/>
    </location>
</feature>
<dbReference type="EMBL" id="CAJNOI010001674">
    <property type="protein sequence ID" value="CAF1431305.1"/>
    <property type="molecule type" value="Genomic_DNA"/>
</dbReference>
<organism evidence="12 13">
    <name type="scientific">Adineta steineri</name>
    <dbReference type="NCBI Taxonomy" id="433720"/>
    <lineage>
        <taxon>Eukaryota</taxon>
        <taxon>Metazoa</taxon>
        <taxon>Spiralia</taxon>
        <taxon>Gnathifera</taxon>
        <taxon>Rotifera</taxon>
        <taxon>Eurotatoria</taxon>
        <taxon>Bdelloidea</taxon>
        <taxon>Adinetida</taxon>
        <taxon>Adinetidae</taxon>
        <taxon>Adineta</taxon>
    </lineage>
</organism>
<evidence type="ECO:0000256" key="8">
    <source>
        <dbReference type="ARBA" id="ARBA00023224"/>
    </source>
</evidence>
<comment type="caution">
    <text evidence="12">The sequence shown here is derived from an EMBL/GenBank/DDBJ whole genome shotgun (WGS) entry which is preliminary data.</text>
</comment>
<keyword evidence="2" id="KW-1003">Cell membrane</keyword>
<feature type="transmembrane region" description="Helical" evidence="9">
    <location>
        <begin position="12"/>
        <end position="32"/>
    </location>
</feature>
<dbReference type="InterPro" id="IPR000276">
    <property type="entry name" value="GPCR_Rhodpsn"/>
</dbReference>
<gene>
    <name evidence="11" type="ORF">BJG266_LOCUS39354</name>
    <name evidence="12" type="ORF">QVE165_LOCUS56257</name>
</gene>
<keyword evidence="5" id="KW-0297">G-protein coupled receptor</keyword>
<dbReference type="GO" id="GO:0004930">
    <property type="term" value="F:G protein-coupled receptor activity"/>
    <property type="evidence" value="ECO:0007669"/>
    <property type="project" value="UniProtKB-KW"/>
</dbReference>
<dbReference type="OrthoDB" id="10009680at2759"/>
<evidence type="ECO:0000256" key="9">
    <source>
        <dbReference type="SAM" id="Phobius"/>
    </source>
</evidence>
<proteinExistence type="predicted"/>
<reference evidence="12" key="1">
    <citation type="submission" date="2021-02" db="EMBL/GenBank/DDBJ databases">
        <authorList>
            <person name="Nowell W R."/>
        </authorList>
    </citation>
    <scope>NUCLEOTIDE SEQUENCE</scope>
</reference>
<keyword evidence="7" id="KW-0675">Receptor</keyword>
<keyword evidence="8" id="KW-0807">Transducer</keyword>
<evidence type="ECO:0000256" key="3">
    <source>
        <dbReference type="ARBA" id="ARBA00022692"/>
    </source>
</evidence>
<dbReference type="AlphaFoldDB" id="A0A816CGG9"/>
<feature type="transmembrane region" description="Helical" evidence="9">
    <location>
        <begin position="260"/>
        <end position="280"/>
    </location>
</feature>
<evidence type="ECO:0000256" key="5">
    <source>
        <dbReference type="ARBA" id="ARBA00023040"/>
    </source>
</evidence>
<dbReference type="EMBL" id="CAJNOM010002006">
    <property type="protein sequence ID" value="CAF1624485.1"/>
    <property type="molecule type" value="Genomic_DNA"/>
</dbReference>
<dbReference type="PANTHER" id="PTHR24228:SF59">
    <property type="entry name" value="NEUROPEPTIDE RECEPTOR 15"/>
    <property type="match status" value="1"/>
</dbReference>
<sequence length="310" mass="37337">MMISNTVRFWLYVSLLIPSVICTLFAIIYLLINRTLGNVLTNHIIIIILSLSLISQVTYYPWMLYYYQYKGTWRRAQIFCLIWGYLDWCIYITQAILFAWATIERHILIFHDRWVSTKKKRFIIHYIPPVLILLYCFIFYFIFWFFPPCRNNFYNSDMLCLDPCITYNSTYSMYETFAHLILPALIIIVFSIALFVRVLVRKRRVHGTIEWRKHQKLAIQVLSISILYLVCLFLYALYCIMYVYKVRTKAFRDFEEYAEVLAYCMTLLLPFVCILSLPELRTKFIKILRLRCRTRRIGTETLTMRPTTKN</sequence>
<feature type="transmembrane region" description="Helical" evidence="9">
    <location>
        <begin position="123"/>
        <end position="146"/>
    </location>
</feature>
<keyword evidence="13" id="KW-1185">Reference proteome</keyword>
<evidence type="ECO:0000256" key="4">
    <source>
        <dbReference type="ARBA" id="ARBA00022989"/>
    </source>
</evidence>
<evidence type="ECO:0000256" key="6">
    <source>
        <dbReference type="ARBA" id="ARBA00023136"/>
    </source>
</evidence>
<evidence type="ECO:0000313" key="13">
    <source>
        <dbReference type="Proteomes" id="UP000663832"/>
    </source>
</evidence>
<dbReference type="PROSITE" id="PS50262">
    <property type="entry name" value="G_PROTEIN_RECEP_F1_2"/>
    <property type="match status" value="1"/>
</dbReference>
<dbReference type="Pfam" id="PF00001">
    <property type="entry name" value="7tm_1"/>
    <property type="match status" value="1"/>
</dbReference>
<evidence type="ECO:0000256" key="1">
    <source>
        <dbReference type="ARBA" id="ARBA00004651"/>
    </source>
</evidence>
<feature type="transmembrane region" description="Helical" evidence="9">
    <location>
        <begin position="82"/>
        <end position="103"/>
    </location>
</feature>
<comment type="subcellular location">
    <subcellularLocation>
        <location evidence="1">Cell membrane</location>
        <topology evidence="1">Multi-pass membrane protein</topology>
    </subcellularLocation>
</comment>
<dbReference type="Gene3D" id="1.20.1070.10">
    <property type="entry name" value="Rhodopsin 7-helix transmembrane proteins"/>
    <property type="match status" value="1"/>
</dbReference>
<dbReference type="PANTHER" id="PTHR24228">
    <property type="entry name" value="B2 BRADYKININ RECEPTOR/ANGIOTENSIN II RECEPTOR"/>
    <property type="match status" value="1"/>
</dbReference>
<dbReference type="InterPro" id="IPR017452">
    <property type="entry name" value="GPCR_Rhodpsn_7TM"/>
</dbReference>
<evidence type="ECO:0000256" key="7">
    <source>
        <dbReference type="ARBA" id="ARBA00023170"/>
    </source>
</evidence>
<name>A0A816CGG9_9BILA</name>
<evidence type="ECO:0000256" key="2">
    <source>
        <dbReference type="ARBA" id="ARBA00022475"/>
    </source>
</evidence>
<keyword evidence="6 9" id="KW-0472">Membrane</keyword>
<dbReference type="SUPFAM" id="SSF81321">
    <property type="entry name" value="Family A G protein-coupled receptor-like"/>
    <property type="match status" value="1"/>
</dbReference>
<evidence type="ECO:0000313" key="12">
    <source>
        <dbReference type="EMBL" id="CAF1624485.1"/>
    </source>
</evidence>
<dbReference type="Proteomes" id="UP000663832">
    <property type="component" value="Unassembled WGS sequence"/>
</dbReference>
<evidence type="ECO:0000259" key="10">
    <source>
        <dbReference type="PROSITE" id="PS50262"/>
    </source>
</evidence>
<dbReference type="GO" id="GO:0005886">
    <property type="term" value="C:plasma membrane"/>
    <property type="evidence" value="ECO:0007669"/>
    <property type="project" value="UniProtKB-SubCell"/>
</dbReference>
<feature type="transmembrane region" description="Helical" evidence="9">
    <location>
        <begin position="221"/>
        <end position="244"/>
    </location>
</feature>
<accession>A0A816CGG9</accession>
<evidence type="ECO:0000313" key="11">
    <source>
        <dbReference type="EMBL" id="CAF1431305.1"/>
    </source>
</evidence>
<keyword evidence="3 9" id="KW-0812">Transmembrane</keyword>
<keyword evidence="4 9" id="KW-1133">Transmembrane helix</keyword>
<protein>
    <recommendedName>
        <fullName evidence="10">G-protein coupled receptors family 1 profile domain-containing protein</fullName>
    </recommendedName>
</protein>
<feature type="transmembrane region" description="Helical" evidence="9">
    <location>
        <begin position="44"/>
        <end position="62"/>
    </location>
</feature>
<feature type="transmembrane region" description="Helical" evidence="9">
    <location>
        <begin position="177"/>
        <end position="200"/>
    </location>
</feature>
<dbReference type="Proteomes" id="UP000663877">
    <property type="component" value="Unassembled WGS sequence"/>
</dbReference>